<evidence type="ECO:0000256" key="2">
    <source>
        <dbReference type="ARBA" id="ARBA00022448"/>
    </source>
</evidence>
<organism evidence="9 10">
    <name type="scientific">Rubrobacter marinus</name>
    <dbReference type="NCBI Taxonomy" id="2653852"/>
    <lineage>
        <taxon>Bacteria</taxon>
        <taxon>Bacillati</taxon>
        <taxon>Actinomycetota</taxon>
        <taxon>Rubrobacteria</taxon>
        <taxon>Rubrobacterales</taxon>
        <taxon>Rubrobacteraceae</taxon>
        <taxon>Rubrobacter</taxon>
    </lineage>
</organism>
<evidence type="ECO:0000256" key="3">
    <source>
        <dbReference type="ARBA" id="ARBA00022475"/>
    </source>
</evidence>
<evidence type="ECO:0000256" key="5">
    <source>
        <dbReference type="ARBA" id="ARBA00022989"/>
    </source>
</evidence>
<comment type="subcellular location">
    <subcellularLocation>
        <location evidence="1 7">Cell membrane</location>
        <topology evidence="1 7">Multi-pass membrane protein</topology>
    </subcellularLocation>
</comment>
<dbReference type="PANTHER" id="PTHR30151:SF0">
    <property type="entry name" value="ABC TRANSPORTER PERMEASE PROTEIN MJ0413-RELATED"/>
    <property type="match status" value="1"/>
</dbReference>
<dbReference type="Proteomes" id="UP000502706">
    <property type="component" value="Chromosome"/>
</dbReference>
<feature type="transmembrane region" description="Helical" evidence="7">
    <location>
        <begin position="236"/>
        <end position="257"/>
    </location>
</feature>
<dbReference type="KEGG" id="rmar:GBA65_06185"/>
<gene>
    <name evidence="9" type="ORF">GBA65_06185</name>
</gene>
<keyword evidence="3" id="KW-1003">Cell membrane</keyword>
<dbReference type="CDD" id="cd06261">
    <property type="entry name" value="TM_PBP2"/>
    <property type="match status" value="1"/>
</dbReference>
<feature type="transmembrane region" description="Helical" evidence="7">
    <location>
        <begin position="112"/>
        <end position="134"/>
    </location>
</feature>
<dbReference type="Gene3D" id="1.10.3720.10">
    <property type="entry name" value="MetI-like"/>
    <property type="match status" value="1"/>
</dbReference>
<evidence type="ECO:0000256" key="7">
    <source>
        <dbReference type="RuleBase" id="RU363032"/>
    </source>
</evidence>
<sequence>MSDAAGHATSPAGSGARSARLDPVRIAQVLFPFGLLALWQVLAVALGDFFVAAPLASFGALVEGVRSGWLGENGGVTLLALVYAYGLAVVFGVVIGFLLGLSRFAYAVFEPIVIALYALPKVALYPLFLFAFGLGISSQAWFAMFFGVFPILIFTMSGTQNVGEVMFKVGRSLRLSRFQLFRSVVFPSILPSMVAGLRIGFGVTFLGVVLSQMFAAKSGLGFVLIQSVELHDMPQLYGLVVLLTLFAFVINGAFMLWERRLTRHRPETG</sequence>
<dbReference type="AlphaFoldDB" id="A0A6G8PVF7"/>
<feature type="transmembrane region" description="Helical" evidence="7">
    <location>
        <begin position="140"/>
        <end position="163"/>
    </location>
</feature>
<dbReference type="PROSITE" id="PS50928">
    <property type="entry name" value="ABC_TM1"/>
    <property type="match status" value="1"/>
</dbReference>
<feature type="transmembrane region" description="Helical" evidence="7">
    <location>
        <begin position="29"/>
        <end position="56"/>
    </location>
</feature>
<evidence type="ECO:0000256" key="6">
    <source>
        <dbReference type="ARBA" id="ARBA00023136"/>
    </source>
</evidence>
<evidence type="ECO:0000256" key="1">
    <source>
        <dbReference type="ARBA" id="ARBA00004651"/>
    </source>
</evidence>
<proteinExistence type="inferred from homology"/>
<evidence type="ECO:0000256" key="4">
    <source>
        <dbReference type="ARBA" id="ARBA00022692"/>
    </source>
</evidence>
<name>A0A6G8PVF7_9ACTN</name>
<evidence type="ECO:0000313" key="9">
    <source>
        <dbReference type="EMBL" id="QIN78165.1"/>
    </source>
</evidence>
<dbReference type="Pfam" id="PF00528">
    <property type="entry name" value="BPD_transp_1"/>
    <property type="match status" value="1"/>
</dbReference>
<dbReference type="PANTHER" id="PTHR30151">
    <property type="entry name" value="ALKANE SULFONATE ABC TRANSPORTER-RELATED, MEMBRANE SUBUNIT"/>
    <property type="match status" value="1"/>
</dbReference>
<keyword evidence="10" id="KW-1185">Reference proteome</keyword>
<dbReference type="InterPro" id="IPR035906">
    <property type="entry name" value="MetI-like_sf"/>
</dbReference>
<reference evidence="9 10" key="1">
    <citation type="submission" date="2019-10" db="EMBL/GenBank/DDBJ databases">
        <title>Rubrobacter sp nov SCSIO 52915 isolated from a deep-sea sediment in the South China Sea.</title>
        <authorList>
            <person name="Chen R.W."/>
        </authorList>
    </citation>
    <scope>NUCLEOTIDE SEQUENCE [LARGE SCALE GENOMIC DNA]</scope>
    <source>
        <strain evidence="9 10">SCSIO 52915</strain>
    </source>
</reference>
<keyword evidence="6 7" id="KW-0472">Membrane</keyword>
<feature type="transmembrane region" description="Helical" evidence="7">
    <location>
        <begin position="76"/>
        <end position="100"/>
    </location>
</feature>
<feature type="transmembrane region" description="Helical" evidence="7">
    <location>
        <begin position="184"/>
        <end position="216"/>
    </location>
</feature>
<keyword evidence="5 7" id="KW-1133">Transmembrane helix</keyword>
<dbReference type="EMBL" id="CP045121">
    <property type="protein sequence ID" value="QIN78165.1"/>
    <property type="molecule type" value="Genomic_DNA"/>
</dbReference>
<dbReference type="SUPFAM" id="SSF161098">
    <property type="entry name" value="MetI-like"/>
    <property type="match status" value="1"/>
</dbReference>
<protein>
    <submittedName>
        <fullName evidence="9">ABC transporter permease subunit</fullName>
    </submittedName>
</protein>
<comment type="similarity">
    <text evidence="7">Belongs to the binding-protein-dependent transport system permease family.</text>
</comment>
<accession>A0A6G8PVF7</accession>
<keyword evidence="2 7" id="KW-0813">Transport</keyword>
<dbReference type="RefSeq" id="WP_166395841.1">
    <property type="nucleotide sequence ID" value="NZ_CP045121.1"/>
</dbReference>
<feature type="domain" description="ABC transmembrane type-1" evidence="8">
    <location>
        <begin position="74"/>
        <end position="254"/>
    </location>
</feature>
<evidence type="ECO:0000313" key="10">
    <source>
        <dbReference type="Proteomes" id="UP000502706"/>
    </source>
</evidence>
<dbReference type="GO" id="GO:0005886">
    <property type="term" value="C:plasma membrane"/>
    <property type="evidence" value="ECO:0007669"/>
    <property type="project" value="UniProtKB-SubCell"/>
</dbReference>
<evidence type="ECO:0000259" key="8">
    <source>
        <dbReference type="PROSITE" id="PS50928"/>
    </source>
</evidence>
<dbReference type="GO" id="GO:0055085">
    <property type="term" value="P:transmembrane transport"/>
    <property type="evidence" value="ECO:0007669"/>
    <property type="project" value="InterPro"/>
</dbReference>
<keyword evidence="4 7" id="KW-0812">Transmembrane</keyword>
<dbReference type="InterPro" id="IPR000515">
    <property type="entry name" value="MetI-like"/>
</dbReference>